<dbReference type="SUPFAM" id="SSF56349">
    <property type="entry name" value="DNA breaking-rejoining enzymes"/>
    <property type="match status" value="1"/>
</dbReference>
<organism evidence="6 7">
    <name type="scientific">Salipiger abyssi</name>
    <dbReference type="NCBI Taxonomy" id="1250539"/>
    <lineage>
        <taxon>Bacteria</taxon>
        <taxon>Pseudomonadati</taxon>
        <taxon>Pseudomonadota</taxon>
        <taxon>Alphaproteobacteria</taxon>
        <taxon>Rhodobacterales</taxon>
        <taxon>Roseobacteraceae</taxon>
        <taxon>Salipiger</taxon>
    </lineage>
</organism>
<dbReference type="Gene3D" id="1.10.443.10">
    <property type="entry name" value="Intergrase catalytic core"/>
    <property type="match status" value="1"/>
</dbReference>
<dbReference type="InterPro" id="IPR038488">
    <property type="entry name" value="Integrase_DNA-bd_sf"/>
</dbReference>
<sequence>MEKLTDAECRNAGPGELHDGGGLFLDVKKTGSRSWKFRWTETVDGKAKRSKMGLGAYPAVSLKRSREKAQECRKAVAEGRDPRKLWAKPARSKTFKGITYEFFELYKGGLKGGGEAGRWLSPLKTHVFPKIGHRPVAELSLDDLIEVIRPINGRDVGRKALDRLNLVMDHAKGREQTHLSDVKKLVKAQLPRINQKSVGHPALDWRDMPDLWMALGDSVAHIGLKFYLLNVPRVSNVTQARWAEIDMKAMVWDIPPETTKTGEPFAAPLTRQSLDLLRLAKRRFAVEDSDYIFPSPTARKKGVISENTWGKWLKDHDWKAADGRHAVAHGFRATFATWCGDEQICDKDMAIRCIQHKVEKASDAAYLRSKLLPQRLAVMQQWADFLTSKESASVNAQRRQAKLRDYLESNPERPGLDGSHRSGAEIEAWFHSEGYDEEDLPTRLEME</sequence>
<evidence type="ECO:0000259" key="5">
    <source>
        <dbReference type="PROSITE" id="PS51898"/>
    </source>
</evidence>
<evidence type="ECO:0000256" key="1">
    <source>
        <dbReference type="ARBA" id="ARBA00008857"/>
    </source>
</evidence>
<dbReference type="PANTHER" id="PTHR30629">
    <property type="entry name" value="PROPHAGE INTEGRASE"/>
    <property type="match status" value="1"/>
</dbReference>
<dbReference type="Pfam" id="PF00589">
    <property type="entry name" value="Phage_integrase"/>
    <property type="match status" value="1"/>
</dbReference>
<dbReference type="Pfam" id="PF22022">
    <property type="entry name" value="Phage_int_M"/>
    <property type="match status" value="1"/>
</dbReference>
<keyword evidence="3" id="KW-0238">DNA-binding</keyword>
<dbReference type="InterPro" id="IPR011010">
    <property type="entry name" value="DNA_brk_join_enz"/>
</dbReference>
<evidence type="ECO:0000256" key="2">
    <source>
        <dbReference type="ARBA" id="ARBA00022908"/>
    </source>
</evidence>
<evidence type="ECO:0000313" key="7">
    <source>
        <dbReference type="Proteomes" id="UP000187059"/>
    </source>
</evidence>
<gene>
    <name evidence="6" type="ORF">Ga0080574_TMP934</name>
</gene>
<dbReference type="STRING" id="1250539.Ga0080574_TMP934"/>
<keyword evidence="4" id="KW-0233">DNA recombination</keyword>
<proteinExistence type="inferred from homology"/>
<dbReference type="InterPro" id="IPR025166">
    <property type="entry name" value="Integrase_DNA_bind_dom"/>
</dbReference>
<dbReference type="GO" id="GO:0006310">
    <property type="term" value="P:DNA recombination"/>
    <property type="evidence" value="ECO:0007669"/>
    <property type="project" value="UniProtKB-KW"/>
</dbReference>
<dbReference type="PROSITE" id="PS51898">
    <property type="entry name" value="TYR_RECOMBINASE"/>
    <property type="match status" value="1"/>
</dbReference>
<dbReference type="CDD" id="cd00801">
    <property type="entry name" value="INT_P4_C"/>
    <property type="match status" value="1"/>
</dbReference>
<evidence type="ECO:0000313" key="6">
    <source>
        <dbReference type="EMBL" id="APZ51268.1"/>
    </source>
</evidence>
<dbReference type="InterPro" id="IPR010998">
    <property type="entry name" value="Integrase_recombinase_N"/>
</dbReference>
<name>A0A1P8UPJ5_9RHOB</name>
<reference evidence="6 7" key="1">
    <citation type="submission" date="2016-04" db="EMBL/GenBank/DDBJ databases">
        <title>Deep-sea bacteria in the southern Pacific.</title>
        <authorList>
            <person name="Tang K."/>
        </authorList>
    </citation>
    <scope>NUCLEOTIDE SEQUENCE [LARGE SCALE GENOMIC DNA]</scope>
    <source>
        <strain evidence="6 7">JLT2014</strain>
    </source>
</reference>
<dbReference type="Pfam" id="PF13356">
    <property type="entry name" value="Arm-DNA-bind_3"/>
    <property type="match status" value="1"/>
</dbReference>
<dbReference type="InterPro" id="IPR053876">
    <property type="entry name" value="Phage_int_M"/>
</dbReference>
<dbReference type="PANTHER" id="PTHR30629:SF2">
    <property type="entry name" value="PROPHAGE INTEGRASE INTS-RELATED"/>
    <property type="match status" value="1"/>
</dbReference>
<keyword evidence="7" id="KW-1185">Reference proteome</keyword>
<dbReference type="InterPro" id="IPR002104">
    <property type="entry name" value="Integrase_catalytic"/>
</dbReference>
<dbReference type="GO" id="GO:0003677">
    <property type="term" value="F:DNA binding"/>
    <property type="evidence" value="ECO:0007669"/>
    <property type="project" value="UniProtKB-KW"/>
</dbReference>
<evidence type="ECO:0000256" key="3">
    <source>
        <dbReference type="ARBA" id="ARBA00023125"/>
    </source>
</evidence>
<dbReference type="AlphaFoldDB" id="A0A1P8UPJ5"/>
<dbReference type="Proteomes" id="UP000187059">
    <property type="component" value="Chromosome"/>
</dbReference>
<dbReference type="KEGG" id="paby:Ga0080574_TMP934"/>
<protein>
    <submittedName>
        <fullName evidence="6">Integrase</fullName>
    </submittedName>
</protein>
<dbReference type="InterPro" id="IPR013762">
    <property type="entry name" value="Integrase-like_cat_sf"/>
</dbReference>
<evidence type="ECO:0000256" key="4">
    <source>
        <dbReference type="ARBA" id="ARBA00023172"/>
    </source>
</evidence>
<dbReference type="InterPro" id="IPR050808">
    <property type="entry name" value="Phage_Integrase"/>
</dbReference>
<keyword evidence="2" id="KW-0229">DNA integration</keyword>
<dbReference type="EMBL" id="CP015093">
    <property type="protein sequence ID" value="APZ51268.1"/>
    <property type="molecule type" value="Genomic_DNA"/>
</dbReference>
<comment type="similarity">
    <text evidence="1">Belongs to the 'phage' integrase family.</text>
</comment>
<accession>A0A1P8UPJ5</accession>
<dbReference type="Gene3D" id="1.10.150.130">
    <property type="match status" value="1"/>
</dbReference>
<feature type="domain" description="Tyr recombinase" evidence="5">
    <location>
        <begin position="180"/>
        <end position="381"/>
    </location>
</feature>
<dbReference type="GO" id="GO:0015074">
    <property type="term" value="P:DNA integration"/>
    <property type="evidence" value="ECO:0007669"/>
    <property type="project" value="UniProtKB-KW"/>
</dbReference>
<dbReference type="Gene3D" id="3.30.160.390">
    <property type="entry name" value="Integrase, DNA-binding domain"/>
    <property type="match status" value="1"/>
</dbReference>